<evidence type="ECO:0000256" key="8">
    <source>
        <dbReference type="SAM" id="Phobius"/>
    </source>
</evidence>
<accession>A0A5B8M831</accession>
<comment type="similarity">
    <text evidence="2">Belongs to the multi antimicrobial extrusion (MATE) (TC 2.A.66.1) family.</text>
</comment>
<name>A0A5B8M831_9MICO</name>
<feature type="transmembrane region" description="Helical" evidence="8">
    <location>
        <begin position="342"/>
        <end position="364"/>
    </location>
</feature>
<feature type="transmembrane region" description="Helical" evidence="8">
    <location>
        <begin position="232"/>
        <end position="254"/>
    </location>
</feature>
<feature type="transmembrane region" description="Helical" evidence="8">
    <location>
        <begin position="185"/>
        <end position="211"/>
    </location>
</feature>
<dbReference type="PANTHER" id="PTHR42893:SF46">
    <property type="entry name" value="PROTEIN DETOXIFICATION 44, CHLOROPLASTIC"/>
    <property type="match status" value="1"/>
</dbReference>
<dbReference type="PANTHER" id="PTHR42893">
    <property type="entry name" value="PROTEIN DETOXIFICATION 44, CHLOROPLASTIC-RELATED"/>
    <property type="match status" value="1"/>
</dbReference>
<dbReference type="AlphaFoldDB" id="A0A5B8M831"/>
<evidence type="ECO:0000256" key="2">
    <source>
        <dbReference type="ARBA" id="ARBA00010199"/>
    </source>
</evidence>
<dbReference type="GO" id="GO:0005886">
    <property type="term" value="C:plasma membrane"/>
    <property type="evidence" value="ECO:0007669"/>
    <property type="project" value="UniProtKB-SubCell"/>
</dbReference>
<feature type="transmembrane region" description="Helical" evidence="8">
    <location>
        <begin position="42"/>
        <end position="65"/>
    </location>
</feature>
<dbReference type="RefSeq" id="WP_146321622.1">
    <property type="nucleotide sequence ID" value="NZ_CP042305.1"/>
</dbReference>
<organism evidence="9 10">
    <name type="scientific">Humibacter ginsenosidimutans</name>
    <dbReference type="NCBI Taxonomy" id="2599293"/>
    <lineage>
        <taxon>Bacteria</taxon>
        <taxon>Bacillati</taxon>
        <taxon>Actinomycetota</taxon>
        <taxon>Actinomycetes</taxon>
        <taxon>Micrococcales</taxon>
        <taxon>Microbacteriaceae</taxon>
        <taxon>Humibacter</taxon>
    </lineage>
</organism>
<feature type="transmembrane region" description="Helical" evidence="8">
    <location>
        <begin position="266"/>
        <end position="289"/>
    </location>
</feature>
<dbReference type="InterPro" id="IPR002528">
    <property type="entry name" value="MATE_fam"/>
</dbReference>
<feature type="transmembrane region" description="Helical" evidence="8">
    <location>
        <begin position="128"/>
        <end position="147"/>
    </location>
</feature>
<protein>
    <submittedName>
        <fullName evidence="9">MATE family efflux transporter</fullName>
    </submittedName>
</protein>
<keyword evidence="3" id="KW-0813">Transport</keyword>
<keyword evidence="7 8" id="KW-0472">Membrane</keyword>
<dbReference type="InterPro" id="IPR044644">
    <property type="entry name" value="DinF-like"/>
</dbReference>
<feature type="transmembrane region" description="Helical" evidence="8">
    <location>
        <begin position="91"/>
        <end position="116"/>
    </location>
</feature>
<dbReference type="OrthoDB" id="5242355at2"/>
<dbReference type="Pfam" id="PF01554">
    <property type="entry name" value="MatE"/>
    <property type="match status" value="2"/>
</dbReference>
<keyword evidence="6 8" id="KW-1133">Transmembrane helix</keyword>
<feature type="transmembrane region" description="Helical" evidence="8">
    <location>
        <begin position="309"/>
        <end position="330"/>
    </location>
</feature>
<evidence type="ECO:0000256" key="5">
    <source>
        <dbReference type="ARBA" id="ARBA00022692"/>
    </source>
</evidence>
<evidence type="ECO:0000256" key="3">
    <source>
        <dbReference type="ARBA" id="ARBA00022448"/>
    </source>
</evidence>
<dbReference type="PIRSF" id="PIRSF006603">
    <property type="entry name" value="DinF"/>
    <property type="match status" value="1"/>
</dbReference>
<evidence type="ECO:0000256" key="7">
    <source>
        <dbReference type="ARBA" id="ARBA00023136"/>
    </source>
</evidence>
<dbReference type="GO" id="GO:0015297">
    <property type="term" value="F:antiporter activity"/>
    <property type="evidence" value="ECO:0007669"/>
    <property type="project" value="InterPro"/>
</dbReference>
<sequence>MLRRAADREILRLAVPAFGALVAEPLFLLADSAMVGHLGATPLAALGIAGAVLQTIVGLMVFLAYGTTPAVARRLGAGHERDAVEAGIDGMWLAVGIGVVLAVVGAIVASPLVALFGASRDVTGQASAYLAVSMAGLPAMLIVYAAAGLLRGLQDTRTPLWVASGGFAANIALNAVFIYGAGLGVVGSAVGTVIAQWGMAAVYIVVAVRHGRRVGAELRPRWAGVRGLSGSGWWLFLRTASLRVAIILAVALATDISSDALAAWQVTMAVYNAVALALDALAIAAQALIGRSLGIGDLDAVRAVLRRCLLWGVGGGAVLGVVLIALSPIFGHVFTGDQNVLALLPVPLAIIGATTPLGGYVFVLDGVLIGAGDARYLAATGLANLAVFVPLAWLAVAYGGSAAASLSWLTLAFALGYLGARAVTLGLRARGSRWMVVGAVRA</sequence>
<keyword evidence="5 8" id="KW-0812">Transmembrane</keyword>
<dbReference type="NCBIfam" id="TIGR00797">
    <property type="entry name" value="matE"/>
    <property type="match status" value="1"/>
</dbReference>
<gene>
    <name evidence="9" type="ORF">FPZ11_13215</name>
</gene>
<feature type="transmembrane region" description="Helical" evidence="8">
    <location>
        <begin position="159"/>
        <end position="179"/>
    </location>
</feature>
<evidence type="ECO:0000313" key="9">
    <source>
        <dbReference type="EMBL" id="QDZ15590.1"/>
    </source>
</evidence>
<reference evidence="9 10" key="1">
    <citation type="submission" date="2019-07" db="EMBL/GenBank/DDBJ databases">
        <title>Full genome sequence of Humibacter sp. WJ7-1.</title>
        <authorList>
            <person name="Im W.-T."/>
        </authorList>
    </citation>
    <scope>NUCLEOTIDE SEQUENCE [LARGE SCALE GENOMIC DNA]</scope>
    <source>
        <strain evidence="9 10">WJ7-1</strain>
    </source>
</reference>
<dbReference type="EMBL" id="CP042305">
    <property type="protein sequence ID" value="QDZ15590.1"/>
    <property type="molecule type" value="Genomic_DNA"/>
</dbReference>
<evidence type="ECO:0000256" key="1">
    <source>
        <dbReference type="ARBA" id="ARBA00004651"/>
    </source>
</evidence>
<dbReference type="GO" id="GO:0042910">
    <property type="term" value="F:xenobiotic transmembrane transporter activity"/>
    <property type="evidence" value="ECO:0007669"/>
    <property type="project" value="InterPro"/>
</dbReference>
<evidence type="ECO:0000256" key="4">
    <source>
        <dbReference type="ARBA" id="ARBA00022475"/>
    </source>
</evidence>
<evidence type="ECO:0000256" key="6">
    <source>
        <dbReference type="ARBA" id="ARBA00022989"/>
    </source>
</evidence>
<dbReference type="Proteomes" id="UP000320216">
    <property type="component" value="Chromosome"/>
</dbReference>
<evidence type="ECO:0000313" key="10">
    <source>
        <dbReference type="Proteomes" id="UP000320216"/>
    </source>
</evidence>
<keyword evidence="10" id="KW-1185">Reference proteome</keyword>
<dbReference type="InterPro" id="IPR048279">
    <property type="entry name" value="MdtK-like"/>
</dbReference>
<feature type="transmembrane region" description="Helical" evidence="8">
    <location>
        <begin position="12"/>
        <end position="30"/>
    </location>
</feature>
<comment type="subcellular location">
    <subcellularLocation>
        <location evidence="1">Cell membrane</location>
        <topology evidence="1">Multi-pass membrane protein</topology>
    </subcellularLocation>
</comment>
<keyword evidence="4" id="KW-1003">Cell membrane</keyword>
<feature type="transmembrane region" description="Helical" evidence="8">
    <location>
        <begin position="376"/>
        <end position="396"/>
    </location>
</feature>
<dbReference type="KEGG" id="huw:FPZ11_13215"/>
<feature type="transmembrane region" description="Helical" evidence="8">
    <location>
        <begin position="402"/>
        <end position="420"/>
    </location>
</feature>
<proteinExistence type="inferred from homology"/>